<dbReference type="GO" id="GO:0003700">
    <property type="term" value="F:DNA-binding transcription factor activity"/>
    <property type="evidence" value="ECO:0007669"/>
    <property type="project" value="InterPro"/>
</dbReference>
<comment type="caution">
    <text evidence="6">The sequence shown here is derived from an EMBL/GenBank/DDBJ whole genome shotgun (WGS) entry which is preliminary data.</text>
</comment>
<dbReference type="CDD" id="cd08432">
    <property type="entry name" value="PBP2_GcdR_TrpI_HvrB_AmpR_like"/>
    <property type="match status" value="1"/>
</dbReference>
<accession>A0A059G1W7</accession>
<dbReference type="EMBL" id="ARYL01000046">
    <property type="protein sequence ID" value="KDA00847.1"/>
    <property type="molecule type" value="Genomic_DNA"/>
</dbReference>
<sequence length="320" mass="36354">MKRTLPPLTALKAFEAAARLGSFRQAAEELSVSQSAISHQVKHLEEQLGVELFVRTPRAVELSPAGAEYFPIIREAFDRIADGTQQLLSPQEENILTVQMYSTFAVRWLMPRLHTFQQVHQDIKVRVNSSQMDADFSEHGIDLALMIGQRRRSGIHYEYLFSPTMLAVCSPRYKEKSDLEGRRLEWPSDLSNHPILQVYPSANDWLVWLEANKVDDVDPDAGLRFDSYDHALKMASRGMGVALAMQPYVAEDIEAGHLVDIFPERRVRTIGHWFVTYPKERASIRKIRLFQEWLKDQIAEDETLAPLIDPAMAAPGVAEG</sequence>
<dbReference type="InterPro" id="IPR036390">
    <property type="entry name" value="WH_DNA-bd_sf"/>
</dbReference>
<evidence type="ECO:0000313" key="6">
    <source>
        <dbReference type="EMBL" id="KDA00847.1"/>
    </source>
</evidence>
<keyword evidence="7" id="KW-1185">Reference proteome</keyword>
<dbReference type="GO" id="GO:0006351">
    <property type="term" value="P:DNA-templated transcription"/>
    <property type="evidence" value="ECO:0007669"/>
    <property type="project" value="TreeGrafter"/>
</dbReference>
<evidence type="ECO:0000259" key="5">
    <source>
        <dbReference type="PROSITE" id="PS50931"/>
    </source>
</evidence>
<dbReference type="PRINTS" id="PR00039">
    <property type="entry name" value="HTHLYSR"/>
</dbReference>
<dbReference type="Gene3D" id="3.40.190.10">
    <property type="entry name" value="Periplasmic binding protein-like II"/>
    <property type="match status" value="2"/>
</dbReference>
<dbReference type="STRING" id="1280953.HOC_18469"/>
<dbReference type="InterPro" id="IPR036388">
    <property type="entry name" value="WH-like_DNA-bd_sf"/>
</dbReference>
<gene>
    <name evidence="6" type="ORF">HOC_18469</name>
</gene>
<dbReference type="Pfam" id="PF00126">
    <property type="entry name" value="HTH_1"/>
    <property type="match status" value="1"/>
</dbReference>
<dbReference type="InterPro" id="IPR005119">
    <property type="entry name" value="LysR_subst-bd"/>
</dbReference>
<name>A0A059G1W7_9PROT</name>
<dbReference type="Proteomes" id="UP000024942">
    <property type="component" value="Unassembled WGS sequence"/>
</dbReference>
<keyword evidence="2" id="KW-0805">Transcription regulation</keyword>
<dbReference type="eggNOG" id="COG0583">
    <property type="taxonomic scope" value="Bacteria"/>
</dbReference>
<dbReference type="SUPFAM" id="SSF46785">
    <property type="entry name" value="Winged helix' DNA-binding domain"/>
    <property type="match status" value="1"/>
</dbReference>
<dbReference type="FunFam" id="1.10.10.10:FF:000038">
    <property type="entry name" value="Glycine cleavage system transcriptional activator"/>
    <property type="match status" value="1"/>
</dbReference>
<organism evidence="6 7">
    <name type="scientific">Hyphomonas oceanitis SCH89</name>
    <dbReference type="NCBI Taxonomy" id="1280953"/>
    <lineage>
        <taxon>Bacteria</taxon>
        <taxon>Pseudomonadati</taxon>
        <taxon>Pseudomonadota</taxon>
        <taxon>Alphaproteobacteria</taxon>
        <taxon>Hyphomonadales</taxon>
        <taxon>Hyphomonadaceae</taxon>
        <taxon>Hyphomonas</taxon>
    </lineage>
</organism>
<dbReference type="GO" id="GO:0043565">
    <property type="term" value="F:sequence-specific DNA binding"/>
    <property type="evidence" value="ECO:0007669"/>
    <property type="project" value="TreeGrafter"/>
</dbReference>
<dbReference type="PATRIC" id="fig|1280953.3.peg.3696"/>
<dbReference type="PANTHER" id="PTHR30537:SF74">
    <property type="entry name" value="HTH-TYPE TRANSCRIPTIONAL REGULATOR TRPI"/>
    <property type="match status" value="1"/>
</dbReference>
<evidence type="ECO:0000313" key="7">
    <source>
        <dbReference type="Proteomes" id="UP000024942"/>
    </source>
</evidence>
<dbReference type="InterPro" id="IPR058163">
    <property type="entry name" value="LysR-type_TF_proteobact-type"/>
</dbReference>
<dbReference type="PANTHER" id="PTHR30537">
    <property type="entry name" value="HTH-TYPE TRANSCRIPTIONAL REGULATOR"/>
    <property type="match status" value="1"/>
</dbReference>
<keyword evidence="4" id="KW-0804">Transcription</keyword>
<protein>
    <recommendedName>
        <fullName evidence="5">HTH lysR-type domain-containing protein</fullName>
    </recommendedName>
</protein>
<dbReference type="Gene3D" id="1.10.10.10">
    <property type="entry name" value="Winged helix-like DNA-binding domain superfamily/Winged helix DNA-binding domain"/>
    <property type="match status" value="1"/>
</dbReference>
<feature type="domain" description="HTH lysR-type" evidence="5">
    <location>
        <begin position="6"/>
        <end position="63"/>
    </location>
</feature>
<dbReference type="SUPFAM" id="SSF53850">
    <property type="entry name" value="Periplasmic binding protein-like II"/>
    <property type="match status" value="1"/>
</dbReference>
<dbReference type="NCBIfam" id="NF008352">
    <property type="entry name" value="PRK11139.1"/>
    <property type="match status" value="1"/>
</dbReference>
<dbReference type="PROSITE" id="PS50931">
    <property type="entry name" value="HTH_LYSR"/>
    <property type="match status" value="1"/>
</dbReference>
<evidence type="ECO:0000256" key="4">
    <source>
        <dbReference type="ARBA" id="ARBA00023163"/>
    </source>
</evidence>
<evidence type="ECO:0000256" key="1">
    <source>
        <dbReference type="ARBA" id="ARBA00009437"/>
    </source>
</evidence>
<evidence type="ECO:0000256" key="3">
    <source>
        <dbReference type="ARBA" id="ARBA00023125"/>
    </source>
</evidence>
<dbReference type="OrthoDB" id="7328368at2"/>
<dbReference type="Pfam" id="PF03466">
    <property type="entry name" value="LysR_substrate"/>
    <property type="match status" value="1"/>
</dbReference>
<evidence type="ECO:0000256" key="2">
    <source>
        <dbReference type="ARBA" id="ARBA00023015"/>
    </source>
</evidence>
<dbReference type="AlphaFoldDB" id="A0A059G1W7"/>
<proteinExistence type="inferred from homology"/>
<comment type="similarity">
    <text evidence="1">Belongs to the LysR transcriptional regulatory family.</text>
</comment>
<reference evidence="6 7" key="1">
    <citation type="journal article" date="2014" name="Antonie Van Leeuwenhoek">
        <title>Hyphomonas beringensis sp. nov. and Hyphomonas chukchiensis sp. nov., isolated from surface seawater of the Bering Sea and Chukchi Sea.</title>
        <authorList>
            <person name="Li C."/>
            <person name="Lai Q."/>
            <person name="Li G."/>
            <person name="Dong C."/>
            <person name="Wang J."/>
            <person name="Liao Y."/>
            <person name="Shao Z."/>
        </authorList>
    </citation>
    <scope>NUCLEOTIDE SEQUENCE [LARGE SCALE GENOMIC DNA]</scope>
    <source>
        <strain evidence="6 7">SCH89</strain>
    </source>
</reference>
<dbReference type="InterPro" id="IPR000847">
    <property type="entry name" value="LysR_HTH_N"/>
</dbReference>
<keyword evidence="3" id="KW-0238">DNA-binding</keyword>